<accession>Q5EGQ6</accession>
<reference evidence="13" key="1">
    <citation type="journal article" date="2006" name="Mol. Plant Microbe Interact.">
        <title>Sinorhizobium fredii HH103 mutants affected in capsular polysaccharide (KPS) are impaired for nodulation with soybean and Cajanus cajan.</title>
        <authorList>
            <person name="Parada M."/>
            <person name="Vinardell J.M."/>
            <person name="Ollero F.J."/>
            <person name="Hidalgo A."/>
            <person name="Gutierrez R."/>
            <person name="Buendia-Claveria A.M."/>
            <person name="Lei W."/>
            <person name="Margaret I."/>
            <person name="Lopez-Baena F.J."/>
            <person name="Gil-Serrano A.M."/>
            <person name="Rodriguez-Carvajal M.A."/>
            <person name="Moreno J."/>
            <person name="Ruiz-Sainz J.E."/>
        </authorList>
    </citation>
    <scope>NUCLEOTIDE SEQUENCE</scope>
    <source>
        <strain evidence="13">HH103</strain>
    </source>
</reference>
<keyword evidence="5" id="KW-0256">Endoplasmic reticulum</keyword>
<dbReference type="GO" id="GO:0016020">
    <property type="term" value="C:membrane"/>
    <property type="evidence" value="ECO:0007669"/>
    <property type="project" value="GOC"/>
</dbReference>
<dbReference type="PRINTS" id="PR00081">
    <property type="entry name" value="GDHRDH"/>
</dbReference>
<dbReference type="InterPro" id="IPR020904">
    <property type="entry name" value="Sc_DH/Rdtase_CS"/>
</dbReference>
<sequence length="287" mass="31007">MRRALDIVAASCPRRQAGYCMTHVIITGGSSGIGLALASLYAGRGARLSLIARSRDLLELAAQTLASKYGARESDIHIEAADVANEAEIGSAIGRCIEALGPCDILVTSAGIVEPAPFLDASSAAFRRQMETNFSGTVHAVRAVYPDMVQRRSGHIVMISSGSGLIGIYGYTAYCASKFALRGFAEALRSEARCHGVGVSIGFPPDTETPQFEREIAERPREASVVMGVVRPWSAEAVARKIVDGIDRKRFEVYFGLTLFLLGRFGPAVRPLINWWFDRAIARSRGR</sequence>
<dbReference type="EMBL" id="AY882435">
    <property type="protein sequence ID" value="AAW78652.1"/>
    <property type="molecule type" value="Genomic_DNA"/>
</dbReference>
<dbReference type="CDD" id="cd08939">
    <property type="entry name" value="KDSR-like_SDR_c"/>
    <property type="match status" value="1"/>
</dbReference>
<evidence type="ECO:0000256" key="9">
    <source>
        <dbReference type="ARBA" id="ARBA00023098"/>
    </source>
</evidence>
<dbReference type="GO" id="GO:0047560">
    <property type="term" value="F:3-dehydrosphinganine reductase activity"/>
    <property type="evidence" value="ECO:0007669"/>
    <property type="project" value="UniProtKB-EC"/>
</dbReference>
<dbReference type="Pfam" id="PF00106">
    <property type="entry name" value="adh_short"/>
    <property type="match status" value="1"/>
</dbReference>
<evidence type="ECO:0000313" key="13">
    <source>
        <dbReference type="EMBL" id="AAW78652.1"/>
    </source>
</evidence>
<dbReference type="GO" id="GO:0000166">
    <property type="term" value="F:nucleotide binding"/>
    <property type="evidence" value="ECO:0007669"/>
    <property type="project" value="UniProtKB-KW"/>
</dbReference>
<evidence type="ECO:0000256" key="1">
    <source>
        <dbReference type="ARBA" id="ARBA00004240"/>
    </source>
</evidence>
<evidence type="ECO:0000256" key="8">
    <source>
        <dbReference type="ARBA" id="ARBA00023002"/>
    </source>
</evidence>
<evidence type="ECO:0000259" key="12">
    <source>
        <dbReference type="SMART" id="SM00822"/>
    </source>
</evidence>
<dbReference type="SMART" id="SM00822">
    <property type="entry name" value="PKS_KR"/>
    <property type="match status" value="1"/>
</dbReference>
<evidence type="ECO:0000256" key="2">
    <source>
        <dbReference type="ARBA" id="ARBA00004760"/>
    </source>
</evidence>
<protein>
    <recommendedName>
        <fullName evidence="10">3-dehydrosphinganine reductase</fullName>
        <ecNumber evidence="10">1.1.1.102</ecNumber>
    </recommendedName>
</protein>
<comment type="similarity">
    <text evidence="11">Belongs to the short-chain dehydrogenases/reductases (SDR) family.</text>
</comment>
<reference evidence="13" key="2">
    <citation type="submission" date="2010-07" db="EMBL/GenBank/DDBJ databases">
        <authorList>
            <person name="Vinardell J.M."/>
            <person name="Hidalgo A."/>
            <person name="Parada M."/>
            <person name="Margaret I."/>
            <person name="Crespo-Rivas J.C."/>
        </authorList>
    </citation>
    <scope>NUCLEOTIDE SEQUENCE</scope>
    <source>
        <strain evidence="13">HH103</strain>
    </source>
</reference>
<evidence type="ECO:0000256" key="3">
    <source>
        <dbReference type="ARBA" id="ARBA00004991"/>
    </source>
</evidence>
<dbReference type="PRINTS" id="PR00080">
    <property type="entry name" value="SDRFAMILY"/>
</dbReference>
<comment type="pathway">
    <text evidence="3">Sphingolipid metabolism.</text>
</comment>
<evidence type="ECO:0000256" key="11">
    <source>
        <dbReference type="RuleBase" id="RU000363"/>
    </source>
</evidence>
<name>Q5EGQ6_RHIFR</name>
<dbReference type="Gene3D" id="3.40.50.720">
    <property type="entry name" value="NAD(P)-binding Rossmann-like Domain"/>
    <property type="match status" value="1"/>
</dbReference>
<comment type="subcellular location">
    <subcellularLocation>
        <location evidence="1">Endoplasmic reticulum</location>
    </subcellularLocation>
</comment>
<evidence type="ECO:0000256" key="4">
    <source>
        <dbReference type="ARBA" id="ARBA00022741"/>
    </source>
</evidence>
<keyword evidence="7" id="KW-0746">Sphingolipid metabolism</keyword>
<organism evidence="13">
    <name type="scientific">Rhizobium fredii</name>
    <name type="common">Sinorhizobium fredii</name>
    <dbReference type="NCBI Taxonomy" id="380"/>
    <lineage>
        <taxon>Bacteria</taxon>
        <taxon>Pseudomonadati</taxon>
        <taxon>Pseudomonadota</taxon>
        <taxon>Alphaproteobacteria</taxon>
        <taxon>Hyphomicrobiales</taxon>
        <taxon>Rhizobiaceae</taxon>
        <taxon>Sinorhizobium/Ensifer group</taxon>
        <taxon>Sinorhizobium</taxon>
    </lineage>
</organism>
<evidence type="ECO:0000256" key="7">
    <source>
        <dbReference type="ARBA" id="ARBA00022919"/>
    </source>
</evidence>
<dbReference type="EC" id="1.1.1.102" evidence="10"/>
<keyword evidence="9" id="KW-0443">Lipid metabolism</keyword>
<proteinExistence type="inferred from homology"/>
<dbReference type="InterPro" id="IPR057326">
    <property type="entry name" value="KR_dom"/>
</dbReference>
<dbReference type="PANTHER" id="PTHR43550">
    <property type="entry name" value="3-KETODIHYDROSPHINGOSINE REDUCTASE"/>
    <property type="match status" value="1"/>
</dbReference>
<keyword evidence="4" id="KW-0547">Nucleotide-binding</keyword>
<dbReference type="GO" id="GO:0030148">
    <property type="term" value="P:sphingolipid biosynthetic process"/>
    <property type="evidence" value="ECO:0007669"/>
    <property type="project" value="InterPro"/>
</dbReference>
<dbReference type="InterPro" id="IPR002347">
    <property type="entry name" value="SDR_fam"/>
</dbReference>
<dbReference type="InterPro" id="IPR045022">
    <property type="entry name" value="KDSR-like"/>
</dbReference>
<dbReference type="PROSITE" id="PS00061">
    <property type="entry name" value="ADH_SHORT"/>
    <property type="match status" value="1"/>
</dbReference>
<evidence type="ECO:0000256" key="6">
    <source>
        <dbReference type="ARBA" id="ARBA00022857"/>
    </source>
</evidence>
<evidence type="ECO:0000256" key="5">
    <source>
        <dbReference type="ARBA" id="ARBA00022824"/>
    </source>
</evidence>
<dbReference type="AlphaFoldDB" id="Q5EGQ6"/>
<dbReference type="SUPFAM" id="SSF51735">
    <property type="entry name" value="NAD(P)-binding Rossmann-fold domains"/>
    <property type="match status" value="1"/>
</dbReference>
<dbReference type="PANTHER" id="PTHR43550:SF3">
    <property type="entry name" value="3-KETODIHYDROSPHINGOSINE REDUCTASE"/>
    <property type="match status" value="1"/>
</dbReference>
<evidence type="ECO:0000256" key="10">
    <source>
        <dbReference type="ARBA" id="ARBA00026112"/>
    </source>
</evidence>
<dbReference type="GO" id="GO:0006666">
    <property type="term" value="P:3-keto-sphinganine metabolic process"/>
    <property type="evidence" value="ECO:0007669"/>
    <property type="project" value="InterPro"/>
</dbReference>
<dbReference type="FunFam" id="3.40.50.720:FF:000468">
    <property type="entry name" value="Short-chain dehydrogenase, putative"/>
    <property type="match status" value="1"/>
</dbReference>
<dbReference type="InterPro" id="IPR036291">
    <property type="entry name" value="NAD(P)-bd_dom_sf"/>
</dbReference>
<keyword evidence="8 13" id="KW-0560">Oxidoreductase</keyword>
<gene>
    <name evidence="13" type="primary">rkpH</name>
</gene>
<feature type="domain" description="Ketoreductase" evidence="12">
    <location>
        <begin position="22"/>
        <end position="206"/>
    </location>
</feature>
<keyword evidence="6" id="KW-0521">NADP</keyword>
<comment type="pathway">
    <text evidence="2">Lipid metabolism; sphingolipid metabolism.</text>
</comment>